<sequence length="429" mass="49687">MERILVKELRNYDDKVIMISGWVHRIRRLGKLAFIIVRDRTGIVQCVIDTKNIDIKGLKLESVVEITGVVQKKIGIDEDVELWTHSLVIYSGVNEDLPIEINKENLEINIDTILNYRVLALRNLKINAIFKVQAVLAQAFQGYLEGEDFTQVFSPKIVSEGTEGGTELFEIKYFEKKAYLAQSPQFYKQMLVGSGFERVFEIGHVYRAEEHNTIRHLNEYVSLDLEMGFIKDERDIMNLEGKLLKFMFNSVKEKCGKELELLQVNIPEIADEIPSMRLSDAIEILKKFYGRTDLLHDLDPEGEKQICEYAKKYLNSEFLFLTYYPRSKRPMYAMPAEENLTHSFDLLFRGLEITTGGQRIHNYEQLKDSIASRGLKVESFKDYLQVFKFGMPPHGGLAIGLERLTAQLLGFKNIREVTLFPRDRDRIRP</sequence>
<comment type="catalytic activity">
    <reaction evidence="9">
        <text>tRNA(Asp) + L-aspartate + ATP = L-aspartyl-tRNA(Asp) + AMP + diphosphate</text>
        <dbReference type="Rhea" id="RHEA:19649"/>
        <dbReference type="Rhea" id="RHEA-COMP:9660"/>
        <dbReference type="Rhea" id="RHEA-COMP:9678"/>
        <dbReference type="ChEBI" id="CHEBI:29991"/>
        <dbReference type="ChEBI" id="CHEBI:30616"/>
        <dbReference type="ChEBI" id="CHEBI:33019"/>
        <dbReference type="ChEBI" id="CHEBI:78442"/>
        <dbReference type="ChEBI" id="CHEBI:78516"/>
        <dbReference type="ChEBI" id="CHEBI:456215"/>
        <dbReference type="EC" id="6.1.1.12"/>
    </reaction>
</comment>
<dbReference type="InterPro" id="IPR006195">
    <property type="entry name" value="aa-tRNA-synth_II"/>
</dbReference>
<dbReference type="PANTHER" id="PTHR43450:SF1">
    <property type="entry name" value="ASPARTATE--TRNA LIGASE, CYTOPLASMIC"/>
    <property type="match status" value="1"/>
</dbReference>
<comment type="subunit">
    <text evidence="9">Homodimer.</text>
</comment>
<feature type="binding site" evidence="9">
    <location>
        <begin position="207"/>
        <end position="209"/>
    </location>
    <ligand>
        <name>ATP</name>
        <dbReference type="ChEBI" id="CHEBI:30616"/>
    </ligand>
</feature>
<dbReference type="EC" id="6.1.1.12" evidence="9"/>
<feature type="binding site" evidence="9">
    <location>
        <position position="359"/>
    </location>
    <ligand>
        <name>L-aspartate</name>
        <dbReference type="ChEBI" id="CHEBI:29991"/>
    </ligand>
</feature>
<feature type="binding site" evidence="9">
    <location>
        <begin position="215"/>
        <end position="217"/>
    </location>
    <ligand>
        <name>ATP</name>
        <dbReference type="ChEBI" id="CHEBI:30616"/>
    </ligand>
</feature>
<accession>A0ABW8TN99</accession>
<dbReference type="InterPro" id="IPR012340">
    <property type="entry name" value="NA-bd_OB-fold"/>
</dbReference>
<evidence type="ECO:0000256" key="7">
    <source>
        <dbReference type="ARBA" id="ARBA00022917"/>
    </source>
</evidence>
<reference evidence="11 12" key="1">
    <citation type="submission" date="2024-11" db="EMBL/GenBank/DDBJ databases">
        <authorList>
            <person name="Heng Y.C."/>
            <person name="Lim A.C.H."/>
            <person name="Lee J.K.Y."/>
            <person name="Kittelmann S."/>
        </authorList>
    </citation>
    <scope>NUCLEOTIDE SEQUENCE [LARGE SCALE GENOMIC DNA]</scope>
    <source>
        <strain evidence="11 12">WILCCON 0202</strain>
    </source>
</reference>
<feature type="binding site" evidence="9">
    <location>
        <position position="352"/>
    </location>
    <ligand>
        <name>ATP</name>
        <dbReference type="ChEBI" id="CHEBI:30616"/>
    </ligand>
</feature>
<dbReference type="HAMAP" id="MF_02075">
    <property type="entry name" value="Asp_tRNA_synth_type2"/>
    <property type="match status" value="1"/>
</dbReference>
<dbReference type="InterPro" id="IPR004523">
    <property type="entry name" value="Asp-tRNA_synthase_2"/>
</dbReference>
<keyword evidence="5 9" id="KW-0547">Nucleotide-binding</keyword>
<dbReference type="SUPFAM" id="SSF50249">
    <property type="entry name" value="Nucleic acid-binding proteins"/>
    <property type="match status" value="1"/>
</dbReference>
<dbReference type="EMBL" id="JBJHZY010000001">
    <property type="protein sequence ID" value="MFL0267165.1"/>
    <property type="molecule type" value="Genomic_DNA"/>
</dbReference>
<evidence type="ECO:0000256" key="2">
    <source>
        <dbReference type="ARBA" id="ARBA00005312"/>
    </source>
</evidence>
<evidence type="ECO:0000313" key="12">
    <source>
        <dbReference type="Proteomes" id="UP001623661"/>
    </source>
</evidence>
<evidence type="ECO:0000256" key="8">
    <source>
        <dbReference type="ARBA" id="ARBA00023146"/>
    </source>
</evidence>
<dbReference type="RefSeq" id="WP_406763773.1">
    <property type="nucleotide sequence ID" value="NZ_JBJHZY010000001.1"/>
</dbReference>
<keyword evidence="6 9" id="KW-0067">ATP-binding</keyword>
<dbReference type="InterPro" id="IPR045864">
    <property type="entry name" value="aa-tRNA-synth_II/BPL/LPL"/>
</dbReference>
<evidence type="ECO:0000259" key="10">
    <source>
        <dbReference type="PROSITE" id="PS50862"/>
    </source>
</evidence>
<dbReference type="PANTHER" id="PTHR43450">
    <property type="entry name" value="ASPARTYL-TRNA SYNTHETASE"/>
    <property type="match status" value="1"/>
</dbReference>
<dbReference type="SUPFAM" id="SSF55681">
    <property type="entry name" value="Class II aaRS and biotin synthetases"/>
    <property type="match status" value="1"/>
</dbReference>
<keyword evidence="8 9" id="KW-0030">Aminoacyl-tRNA synthetase</keyword>
<keyword evidence="4 9" id="KW-0436">Ligase</keyword>
<feature type="domain" description="Aminoacyl-transfer RNA synthetases class-II family profile" evidence="10">
    <location>
        <begin position="131"/>
        <end position="429"/>
    </location>
</feature>
<dbReference type="GO" id="GO:0050560">
    <property type="term" value="F:aspartate-tRNA(Asn) ligase activity"/>
    <property type="evidence" value="ECO:0007669"/>
    <property type="project" value="UniProtKB-EC"/>
</dbReference>
<dbReference type="Pfam" id="PF00152">
    <property type="entry name" value="tRNA-synt_2"/>
    <property type="match status" value="1"/>
</dbReference>
<dbReference type="NCBIfam" id="NF003483">
    <property type="entry name" value="PRK05159.1"/>
    <property type="match status" value="1"/>
</dbReference>
<keyword evidence="7 9" id="KW-0648">Protein biosynthesis</keyword>
<dbReference type="InterPro" id="IPR004364">
    <property type="entry name" value="Aa-tRNA-synt_II"/>
</dbReference>
<feature type="binding site" evidence="9">
    <location>
        <position position="355"/>
    </location>
    <ligand>
        <name>L-aspartate</name>
        <dbReference type="ChEBI" id="CHEBI:29991"/>
    </ligand>
</feature>
<organism evidence="11 12">
    <name type="scientific">Candidatus Clostridium radicumherbarum</name>
    <dbReference type="NCBI Taxonomy" id="3381662"/>
    <lineage>
        <taxon>Bacteria</taxon>
        <taxon>Bacillati</taxon>
        <taxon>Bacillota</taxon>
        <taxon>Clostridia</taxon>
        <taxon>Eubacteriales</taxon>
        <taxon>Clostridiaceae</taxon>
        <taxon>Clostridium</taxon>
    </lineage>
</organism>
<feature type="binding site" evidence="9">
    <location>
        <begin position="400"/>
        <end position="403"/>
    </location>
    <ligand>
        <name>ATP</name>
        <dbReference type="ChEBI" id="CHEBI:30616"/>
    </ligand>
</feature>
<feature type="binding site" evidence="9">
    <location>
        <position position="207"/>
    </location>
    <ligand>
        <name>L-aspartate</name>
        <dbReference type="ChEBI" id="CHEBI:29991"/>
    </ligand>
</feature>
<evidence type="ECO:0000256" key="6">
    <source>
        <dbReference type="ARBA" id="ARBA00022840"/>
    </source>
</evidence>
<comment type="function">
    <text evidence="9">Catalyzes the attachment of L-aspartate to tRNA(Asp) in a two-step reaction: L-aspartate is first activated by ATP to form Asp-AMP and then transferred to the acceptor end of tRNA(Asp).</text>
</comment>
<dbReference type="PROSITE" id="PS50862">
    <property type="entry name" value="AA_TRNA_LIGASE_II"/>
    <property type="match status" value="1"/>
</dbReference>
<protein>
    <recommendedName>
        <fullName evidence="9">Aspartate--tRNA ligase</fullName>
        <ecNumber evidence="9">6.1.1.12</ecNumber>
    </recommendedName>
    <alternativeName>
        <fullName evidence="9">Aspartyl-tRNA synthetase</fullName>
        <shortName evidence="9">AspRS</shortName>
    </alternativeName>
</protein>
<dbReference type="InterPro" id="IPR004365">
    <property type="entry name" value="NA-bd_OB_tRNA"/>
</dbReference>
<gene>
    <name evidence="9 11" type="primary">aspS</name>
    <name evidence="11" type="ORF">ACJDUH_03535</name>
</gene>
<name>A0ABW8TN99_9CLOT</name>
<evidence type="ECO:0000256" key="1">
    <source>
        <dbReference type="ARBA" id="ARBA00004496"/>
    </source>
</evidence>
<keyword evidence="12" id="KW-1185">Reference proteome</keyword>
<evidence type="ECO:0000256" key="4">
    <source>
        <dbReference type="ARBA" id="ARBA00022598"/>
    </source>
</evidence>
<evidence type="ECO:0000256" key="9">
    <source>
        <dbReference type="HAMAP-Rule" id="MF_02075"/>
    </source>
</evidence>
<dbReference type="NCBIfam" id="TIGR00458">
    <property type="entry name" value="aspS_nondisc"/>
    <property type="match status" value="1"/>
</dbReference>
<dbReference type="CDD" id="cd00776">
    <property type="entry name" value="AsxRS_core"/>
    <property type="match status" value="1"/>
</dbReference>
<dbReference type="PRINTS" id="PR01042">
    <property type="entry name" value="TRNASYNTHASP"/>
</dbReference>
<comment type="caution">
    <text evidence="9">Lacks conserved residue(s) required for the propagation of feature annotation.</text>
</comment>
<comment type="subcellular location">
    <subcellularLocation>
        <location evidence="1 9">Cytoplasm</location>
    </subcellularLocation>
</comment>
<comment type="caution">
    <text evidence="11">The sequence shown here is derived from an EMBL/GenBank/DDBJ whole genome shotgun (WGS) entry which is preliminary data.</text>
</comment>
<dbReference type="InterPro" id="IPR002312">
    <property type="entry name" value="Asp/Asn-tRNA-synth_IIb"/>
</dbReference>
<keyword evidence="3 9" id="KW-0963">Cytoplasm</keyword>
<comment type="similarity">
    <text evidence="2 9">Belongs to the class-II aminoacyl-tRNA synthetase family. Type 2 subfamily.</text>
</comment>
<evidence type="ECO:0000256" key="3">
    <source>
        <dbReference type="ARBA" id="ARBA00022490"/>
    </source>
</evidence>
<evidence type="ECO:0000256" key="5">
    <source>
        <dbReference type="ARBA" id="ARBA00022741"/>
    </source>
</evidence>
<evidence type="ECO:0000313" key="11">
    <source>
        <dbReference type="EMBL" id="MFL0267165.1"/>
    </source>
</evidence>
<feature type="region of interest" description="Aspartate" evidence="9">
    <location>
        <begin position="185"/>
        <end position="188"/>
    </location>
</feature>
<proteinExistence type="inferred from homology"/>
<dbReference type="Gene3D" id="2.40.50.140">
    <property type="entry name" value="Nucleic acid-binding proteins"/>
    <property type="match status" value="1"/>
</dbReference>
<dbReference type="Proteomes" id="UP001623661">
    <property type="component" value="Unassembled WGS sequence"/>
</dbReference>
<feature type="binding site" evidence="9">
    <location>
        <position position="163"/>
    </location>
    <ligand>
        <name>L-aspartate</name>
        <dbReference type="ChEBI" id="CHEBI:29991"/>
    </ligand>
</feature>
<dbReference type="Gene3D" id="3.30.930.10">
    <property type="entry name" value="Bira Bifunctional Protein, Domain 2"/>
    <property type="match status" value="1"/>
</dbReference>
<dbReference type="Pfam" id="PF01336">
    <property type="entry name" value="tRNA_anti-codon"/>
    <property type="match status" value="1"/>
</dbReference>